<keyword evidence="2" id="KW-1185">Reference proteome</keyword>
<dbReference type="AlphaFoldDB" id="A0A6J2X4E3"/>
<dbReference type="OrthoDB" id="6709040at2759"/>
<dbReference type="Pfam" id="PF09588">
    <property type="entry name" value="YqaJ"/>
    <property type="match status" value="1"/>
</dbReference>
<accession>A0A6J2X4E3</accession>
<organism evidence="2 3">
    <name type="scientific">Sitophilus oryzae</name>
    <name type="common">Rice weevil</name>
    <name type="synonym">Curculio oryzae</name>
    <dbReference type="NCBI Taxonomy" id="7048"/>
    <lineage>
        <taxon>Eukaryota</taxon>
        <taxon>Metazoa</taxon>
        <taxon>Ecdysozoa</taxon>
        <taxon>Arthropoda</taxon>
        <taxon>Hexapoda</taxon>
        <taxon>Insecta</taxon>
        <taxon>Pterygota</taxon>
        <taxon>Neoptera</taxon>
        <taxon>Endopterygota</taxon>
        <taxon>Coleoptera</taxon>
        <taxon>Polyphaga</taxon>
        <taxon>Cucujiformia</taxon>
        <taxon>Curculionidae</taxon>
        <taxon>Dryophthorinae</taxon>
        <taxon>Sitophilus</taxon>
    </lineage>
</organism>
<dbReference type="GO" id="GO:0006281">
    <property type="term" value="P:DNA repair"/>
    <property type="evidence" value="ECO:0007669"/>
    <property type="project" value="UniProtKB-ARBA"/>
</dbReference>
<dbReference type="PANTHER" id="PTHR39953:SF1">
    <property type="entry name" value="RE54151P"/>
    <property type="match status" value="1"/>
</dbReference>
<evidence type="ECO:0000313" key="2">
    <source>
        <dbReference type="Proteomes" id="UP000504635"/>
    </source>
</evidence>
<dbReference type="RefSeq" id="XP_030746033.1">
    <property type="nucleotide sequence ID" value="XM_030890173.1"/>
</dbReference>
<dbReference type="InterPro" id="IPR011335">
    <property type="entry name" value="Restrct_endonuc-II-like"/>
</dbReference>
<dbReference type="Gene3D" id="3.90.320.10">
    <property type="match status" value="1"/>
</dbReference>
<dbReference type="PANTHER" id="PTHR39953">
    <property type="entry name" value="RE54151P"/>
    <property type="match status" value="1"/>
</dbReference>
<dbReference type="GeneID" id="115874875"/>
<dbReference type="InterPro" id="IPR011604">
    <property type="entry name" value="PDDEXK-like_dom_sf"/>
</dbReference>
<dbReference type="Proteomes" id="UP000504635">
    <property type="component" value="Unplaced"/>
</dbReference>
<dbReference type="SUPFAM" id="SSF52980">
    <property type="entry name" value="Restriction endonuclease-like"/>
    <property type="match status" value="1"/>
</dbReference>
<evidence type="ECO:0000313" key="3">
    <source>
        <dbReference type="RefSeq" id="XP_030746033.1"/>
    </source>
</evidence>
<sequence length="217" mass="24911">MLQFKSKDGIECDDFIKFAVSQMNNSLCSEAEKKTRAESENPLWHELRFERITASKIFEFTHCKTPEGTFVESIIGAYKVRDNKFMKRGRLLEKKVLKCAEQKVKCKFQECGFFTMPLLPVLGASPDGISKDYVVEIKCPSSVKNKNTYIKDNNITAKFKGQLHLQMLCDASPDFEESNNVEILEIDFDEQFANELTAAAIENWENFVFPKLFVSCQ</sequence>
<name>A0A6J2X4E3_SITOR</name>
<evidence type="ECO:0000259" key="1">
    <source>
        <dbReference type="Pfam" id="PF09588"/>
    </source>
</evidence>
<proteinExistence type="predicted"/>
<dbReference type="InParanoid" id="A0A6J2X4E3"/>
<reference evidence="3" key="1">
    <citation type="submission" date="2025-08" db="UniProtKB">
        <authorList>
            <consortium name="RefSeq"/>
        </authorList>
    </citation>
    <scope>IDENTIFICATION</scope>
    <source>
        <tissue evidence="3">Gonads</tissue>
    </source>
</reference>
<gene>
    <name evidence="3" type="primary">LOC115874875</name>
</gene>
<dbReference type="InterPro" id="IPR019080">
    <property type="entry name" value="YqaJ_viral_recombinase"/>
</dbReference>
<dbReference type="CDD" id="cd22343">
    <property type="entry name" value="PDDEXK_lambda_exonuclease-like"/>
    <property type="match status" value="1"/>
</dbReference>
<feature type="domain" description="YqaJ viral recombinase" evidence="1">
    <location>
        <begin position="44"/>
        <end position="168"/>
    </location>
</feature>
<dbReference type="KEGG" id="soy:115874875"/>
<protein>
    <submittedName>
        <fullName evidence="3">Uncharacterized protein LOC115874875</fullName>
    </submittedName>
</protein>